<keyword evidence="2" id="KW-0813">Transport</keyword>
<evidence type="ECO:0000256" key="9">
    <source>
        <dbReference type="SAM" id="Phobius"/>
    </source>
</evidence>
<feature type="transmembrane region" description="Helical" evidence="9">
    <location>
        <begin position="635"/>
        <end position="657"/>
    </location>
</feature>
<evidence type="ECO:0000256" key="2">
    <source>
        <dbReference type="ARBA" id="ARBA00022448"/>
    </source>
</evidence>
<dbReference type="InterPro" id="IPR003439">
    <property type="entry name" value="ABC_transporter-like_ATP-bd"/>
</dbReference>
<dbReference type="Gene3D" id="3.40.50.300">
    <property type="entry name" value="P-loop containing nucleotide triphosphate hydrolases"/>
    <property type="match status" value="1"/>
</dbReference>
<sequence>MASVGTTLVCAGCGSQRMQPRHDRRGGATRHDKVKGGTGALDERVDGVLTSTQVVDIGDDKSIAQLAAELAPCLAPPTLTFSEVVVSMGERTVLGPVSGSMSGGRLIALLGPSGSGKTCLLTALSGLPGHGTTCRGSVELDGKPLPSLPLGSSSLNRQDEPLAPTLTPREALSFVAALKMSHLPAAKKHALVSSSLRDLHLLEIADTLIGDRAIGLSGVSGGERKRVGLGAMLVACPHVMLIDEPTSGLDAHTALHVVRLLSDMTTSGRLVVLSLHQPSTQIWALFADLWLLASGNLAYRGSPASSASQIQALLPNAPPQEAGVTDSDHLLCLLATLQPPSLKLLHTTAAIKGGDANGSGATPPSSHGSVGSSSGGRGSRLRRGCLVLKWCGWRSVAQLARDPAKLRTQLVVSVGMALLLGGIFYDVSADVAGFQNKSGALLFILFLVGLGGISTANTLTQDWPLLTAEWQNGVYPSAIFVSVKLAVELLTLRLLPTLALGAIFYPMMGLRHELEAFVVFLLASALASINAALLCNAIAACAPRSPGSVALVSSVLLLVLLLLSGFLINLAAMPAGLRWVADISFARYAFETMLTTELERELVSVDVPGAPKIQIKAELLLEVLGFDPNRTGVNLGILVAMSVLLWLLIVLLTALQLRMTKLVARCRIPMGGRKSAARGAPQSAPATRAEELRA</sequence>
<dbReference type="InterPro" id="IPR003593">
    <property type="entry name" value="AAA+_ATPase"/>
</dbReference>
<evidence type="ECO:0000256" key="1">
    <source>
        <dbReference type="ARBA" id="ARBA00004141"/>
    </source>
</evidence>
<dbReference type="SUPFAM" id="SSF52540">
    <property type="entry name" value="P-loop containing nucleoside triphosphate hydrolases"/>
    <property type="match status" value="1"/>
</dbReference>
<gene>
    <name evidence="11" type="ORF">CBRE1094_LOCUS38798</name>
</gene>
<feature type="region of interest" description="Disordered" evidence="8">
    <location>
        <begin position="673"/>
        <end position="694"/>
    </location>
</feature>
<keyword evidence="5" id="KW-0067">ATP-binding</keyword>
<dbReference type="Pfam" id="PF00005">
    <property type="entry name" value="ABC_tran"/>
    <property type="match status" value="1"/>
</dbReference>
<organism evidence="11">
    <name type="scientific">Haptolina brevifila</name>
    <dbReference type="NCBI Taxonomy" id="156173"/>
    <lineage>
        <taxon>Eukaryota</taxon>
        <taxon>Haptista</taxon>
        <taxon>Haptophyta</taxon>
        <taxon>Prymnesiophyceae</taxon>
        <taxon>Prymnesiales</taxon>
        <taxon>Prymnesiaceae</taxon>
        <taxon>Haptolina</taxon>
    </lineage>
</organism>
<evidence type="ECO:0000259" key="10">
    <source>
        <dbReference type="PROSITE" id="PS50893"/>
    </source>
</evidence>
<keyword evidence="3 9" id="KW-0812">Transmembrane</keyword>
<name>A0A7S2J132_9EUKA</name>
<comment type="subcellular location">
    <subcellularLocation>
        <location evidence="1">Membrane</location>
        <topology evidence="1">Multi-pass membrane protein</topology>
    </subcellularLocation>
</comment>
<dbReference type="GO" id="GO:0016020">
    <property type="term" value="C:membrane"/>
    <property type="evidence" value="ECO:0007669"/>
    <property type="project" value="UniProtKB-SubCell"/>
</dbReference>
<keyword evidence="6 9" id="KW-1133">Transmembrane helix</keyword>
<proteinExistence type="predicted"/>
<dbReference type="AlphaFoldDB" id="A0A7S2J132"/>
<dbReference type="SMART" id="SM00382">
    <property type="entry name" value="AAA"/>
    <property type="match status" value="1"/>
</dbReference>
<feature type="compositionally biased region" description="Basic and acidic residues" evidence="8">
    <location>
        <begin position="25"/>
        <end position="39"/>
    </location>
</feature>
<evidence type="ECO:0000313" key="11">
    <source>
        <dbReference type="EMBL" id="CAD9533210.1"/>
    </source>
</evidence>
<feature type="region of interest" description="Disordered" evidence="8">
    <location>
        <begin position="15"/>
        <end position="39"/>
    </location>
</feature>
<protein>
    <recommendedName>
        <fullName evidence="10">ABC transporter domain-containing protein</fullName>
    </recommendedName>
</protein>
<dbReference type="PROSITE" id="PS50893">
    <property type="entry name" value="ABC_TRANSPORTER_2"/>
    <property type="match status" value="1"/>
</dbReference>
<feature type="transmembrane region" description="Helical" evidence="9">
    <location>
        <begin position="517"/>
        <end position="539"/>
    </location>
</feature>
<dbReference type="Pfam" id="PF01061">
    <property type="entry name" value="ABC2_membrane"/>
    <property type="match status" value="1"/>
</dbReference>
<dbReference type="InterPro" id="IPR027417">
    <property type="entry name" value="P-loop_NTPase"/>
</dbReference>
<dbReference type="PANTHER" id="PTHR48041">
    <property type="entry name" value="ABC TRANSPORTER G FAMILY MEMBER 28"/>
    <property type="match status" value="1"/>
</dbReference>
<evidence type="ECO:0000256" key="4">
    <source>
        <dbReference type="ARBA" id="ARBA00022741"/>
    </source>
</evidence>
<dbReference type="EMBL" id="HBGU01071069">
    <property type="protein sequence ID" value="CAD9533210.1"/>
    <property type="molecule type" value="Transcribed_RNA"/>
</dbReference>
<dbReference type="InterPro" id="IPR017871">
    <property type="entry name" value="ABC_transporter-like_CS"/>
</dbReference>
<dbReference type="GO" id="GO:0005524">
    <property type="term" value="F:ATP binding"/>
    <property type="evidence" value="ECO:0007669"/>
    <property type="project" value="UniProtKB-KW"/>
</dbReference>
<reference evidence="11" key="1">
    <citation type="submission" date="2021-01" db="EMBL/GenBank/DDBJ databases">
        <authorList>
            <person name="Corre E."/>
            <person name="Pelletier E."/>
            <person name="Niang G."/>
            <person name="Scheremetjew M."/>
            <person name="Finn R."/>
            <person name="Kale V."/>
            <person name="Holt S."/>
            <person name="Cochrane G."/>
            <person name="Meng A."/>
            <person name="Brown T."/>
            <person name="Cohen L."/>
        </authorList>
    </citation>
    <scope>NUCLEOTIDE SEQUENCE</scope>
    <source>
        <strain evidence="11">UTEX LB 985</strain>
    </source>
</reference>
<dbReference type="GO" id="GO:0140359">
    <property type="term" value="F:ABC-type transporter activity"/>
    <property type="evidence" value="ECO:0007669"/>
    <property type="project" value="InterPro"/>
</dbReference>
<dbReference type="PANTHER" id="PTHR48041:SF2">
    <property type="entry name" value="ATP-DEPENDENT PERMEASE-RELATED"/>
    <property type="match status" value="1"/>
</dbReference>
<evidence type="ECO:0000256" key="7">
    <source>
        <dbReference type="ARBA" id="ARBA00023136"/>
    </source>
</evidence>
<evidence type="ECO:0000256" key="5">
    <source>
        <dbReference type="ARBA" id="ARBA00022840"/>
    </source>
</evidence>
<feature type="transmembrane region" description="Helical" evidence="9">
    <location>
        <begin position="410"/>
        <end position="427"/>
    </location>
</feature>
<feature type="transmembrane region" description="Helical" evidence="9">
    <location>
        <begin position="551"/>
        <end position="572"/>
    </location>
</feature>
<dbReference type="InterPro" id="IPR013525">
    <property type="entry name" value="ABC2_TM"/>
</dbReference>
<evidence type="ECO:0000256" key="6">
    <source>
        <dbReference type="ARBA" id="ARBA00022989"/>
    </source>
</evidence>
<feature type="region of interest" description="Disordered" evidence="8">
    <location>
        <begin position="355"/>
        <end position="379"/>
    </location>
</feature>
<accession>A0A7S2J132</accession>
<evidence type="ECO:0000256" key="8">
    <source>
        <dbReference type="SAM" id="MobiDB-lite"/>
    </source>
</evidence>
<feature type="transmembrane region" description="Helical" evidence="9">
    <location>
        <begin position="439"/>
        <end position="459"/>
    </location>
</feature>
<dbReference type="PROSITE" id="PS00211">
    <property type="entry name" value="ABC_TRANSPORTER_1"/>
    <property type="match status" value="1"/>
</dbReference>
<dbReference type="InterPro" id="IPR050352">
    <property type="entry name" value="ABCG_transporters"/>
</dbReference>
<feature type="domain" description="ABC transporter" evidence="10">
    <location>
        <begin position="79"/>
        <end position="319"/>
    </location>
</feature>
<keyword evidence="4" id="KW-0547">Nucleotide-binding</keyword>
<dbReference type="GO" id="GO:0016887">
    <property type="term" value="F:ATP hydrolysis activity"/>
    <property type="evidence" value="ECO:0007669"/>
    <property type="project" value="InterPro"/>
</dbReference>
<keyword evidence="7 9" id="KW-0472">Membrane</keyword>
<evidence type="ECO:0000256" key="3">
    <source>
        <dbReference type="ARBA" id="ARBA00022692"/>
    </source>
</evidence>